<feature type="chain" id="PRO_5002200419" evidence="2">
    <location>
        <begin position="31"/>
        <end position="332"/>
    </location>
</feature>
<dbReference type="Gene3D" id="3.40.190.150">
    <property type="entry name" value="Bordetella uptake gene, domain 1"/>
    <property type="match status" value="1"/>
</dbReference>
<dbReference type="EMBL" id="HE965806">
    <property type="protein sequence ID" value="CCJ54371.1"/>
    <property type="molecule type" value="Genomic_DNA"/>
</dbReference>
<name>A0A0C6P3H7_BORBO</name>
<dbReference type="GeneID" id="56480342"/>
<dbReference type="CDD" id="cd07012">
    <property type="entry name" value="PBP2_Bug_TTT"/>
    <property type="match status" value="1"/>
</dbReference>
<protein>
    <submittedName>
        <fullName evidence="3">Putative exported protein</fullName>
    </submittedName>
</protein>
<dbReference type="HOGENOM" id="CLU_045683_0_2_4"/>
<dbReference type="Pfam" id="PF03401">
    <property type="entry name" value="TctC"/>
    <property type="match status" value="1"/>
</dbReference>
<feature type="signal peptide" evidence="2">
    <location>
        <begin position="1"/>
        <end position="30"/>
    </location>
</feature>
<dbReference type="KEGG" id="bbh:BN112_2454"/>
<dbReference type="PANTHER" id="PTHR42928">
    <property type="entry name" value="TRICARBOXYLATE-BINDING PROTEIN"/>
    <property type="match status" value="1"/>
</dbReference>
<dbReference type="OrthoDB" id="8911576at2"/>
<dbReference type="RefSeq" id="WP_003808662.1">
    <property type="nucleotide sequence ID" value="NC_019382.1"/>
</dbReference>
<reference evidence="3 4" key="1">
    <citation type="journal article" date="2012" name="BMC Genomics">
        <title>Comparative genomics of the classical Bordetella subspecies: the evolution and exchange of virulence-associated diversity amongst closely related pathogens.</title>
        <authorList>
            <person name="Park J."/>
            <person name="Zhang Y."/>
            <person name="Buboltz A.M."/>
            <person name="Zhang X."/>
            <person name="Schuster S.C."/>
            <person name="Ahuja U."/>
            <person name="Liu M."/>
            <person name="Miller J.F."/>
            <person name="Sebaihia M."/>
            <person name="Bentley S.D."/>
            <person name="Parkhill J."/>
            <person name="Harvill E.T."/>
        </authorList>
    </citation>
    <scope>NUCLEOTIDE SEQUENCE [LARGE SCALE GENOMIC DNA]</scope>
    <source>
        <strain evidence="3 4">253</strain>
    </source>
</reference>
<dbReference type="InterPro" id="IPR005064">
    <property type="entry name" value="BUG"/>
</dbReference>
<organism evidence="3 4">
    <name type="scientific">Bordetella bronchiseptica 253</name>
    <dbReference type="NCBI Taxonomy" id="568707"/>
    <lineage>
        <taxon>Bacteria</taxon>
        <taxon>Pseudomonadati</taxon>
        <taxon>Pseudomonadota</taxon>
        <taxon>Betaproteobacteria</taxon>
        <taxon>Burkholderiales</taxon>
        <taxon>Alcaligenaceae</taxon>
        <taxon>Bordetella</taxon>
    </lineage>
</organism>
<dbReference type="PIRSF" id="PIRSF017082">
    <property type="entry name" value="YflP"/>
    <property type="match status" value="1"/>
</dbReference>
<evidence type="ECO:0000313" key="4">
    <source>
        <dbReference type="Proteomes" id="UP000007564"/>
    </source>
</evidence>
<dbReference type="Proteomes" id="UP000007564">
    <property type="component" value="Chromosome"/>
</dbReference>
<comment type="similarity">
    <text evidence="1">Belongs to the UPF0065 (bug) family.</text>
</comment>
<evidence type="ECO:0000313" key="3">
    <source>
        <dbReference type="EMBL" id="CCJ54371.1"/>
    </source>
</evidence>
<dbReference type="AlphaFoldDB" id="A0A0C6P3H7"/>
<dbReference type="SUPFAM" id="SSF53850">
    <property type="entry name" value="Periplasmic binding protein-like II"/>
    <property type="match status" value="1"/>
</dbReference>
<gene>
    <name evidence="3" type="ORF">BN112_2454</name>
</gene>
<sequence length="332" mass="35482">MEMRRIRRRVVGLAIASCLAPLLGPSPALAQAEWPARTMKVVVPYPAGGTADAMGRMVAGKLAKAFPQASVIVENISGGATVPGAMAVLREPADGHTLFMASDNTLNINHWLLKDARYDGDRDFTPVTVLNTYPHWLIVNPQGPYDSFDALVQAIRANPGKISISVNTIGGAAYLALDNWRRRNGLEFEIVPYRGSPPAVADLIGGHTDAHVDVVGSSIAHARGARVLPVAILQDTPLAEFPKAVAQDSKDPKALAVQSNLSVVVRAGTPPALLERLYAALQTGVKDKDFAGTLDMLSLDAVMLPPAEARTFLARETRRYGALVEQSGLEKQ</sequence>
<evidence type="ECO:0000256" key="1">
    <source>
        <dbReference type="ARBA" id="ARBA00006987"/>
    </source>
</evidence>
<dbReference type="Gene3D" id="3.40.190.10">
    <property type="entry name" value="Periplasmic binding protein-like II"/>
    <property type="match status" value="1"/>
</dbReference>
<evidence type="ECO:0000256" key="2">
    <source>
        <dbReference type="SAM" id="SignalP"/>
    </source>
</evidence>
<dbReference type="PANTHER" id="PTHR42928:SF5">
    <property type="entry name" value="BLR1237 PROTEIN"/>
    <property type="match status" value="1"/>
</dbReference>
<proteinExistence type="inferred from homology"/>
<keyword evidence="2" id="KW-0732">Signal</keyword>
<accession>A0A0C6P3H7</accession>
<dbReference type="InterPro" id="IPR042100">
    <property type="entry name" value="Bug_dom1"/>
</dbReference>